<dbReference type="InterPro" id="IPR031352">
    <property type="entry name" value="SesA"/>
</dbReference>
<dbReference type="EMBL" id="JAUTXT010000034">
    <property type="protein sequence ID" value="KAK3672303.1"/>
    <property type="molecule type" value="Genomic_DNA"/>
</dbReference>
<dbReference type="Pfam" id="PF17107">
    <property type="entry name" value="SesA"/>
    <property type="match status" value="1"/>
</dbReference>
<dbReference type="AlphaFoldDB" id="A0AAE0WJ42"/>
<evidence type="ECO:0000313" key="3">
    <source>
        <dbReference type="Proteomes" id="UP001274830"/>
    </source>
</evidence>
<evidence type="ECO:0000259" key="1">
    <source>
        <dbReference type="Pfam" id="PF17107"/>
    </source>
</evidence>
<dbReference type="Proteomes" id="UP001274830">
    <property type="component" value="Unassembled WGS sequence"/>
</dbReference>
<gene>
    <name evidence="2" type="ORF">LTR78_007843</name>
</gene>
<name>A0AAE0WJ42_9PEZI</name>
<comment type="caution">
    <text evidence="2">The sequence shown here is derived from an EMBL/GenBank/DDBJ whole genome shotgun (WGS) entry which is preliminary data.</text>
</comment>
<keyword evidence="3" id="KW-1185">Reference proteome</keyword>
<organism evidence="2 3">
    <name type="scientific">Recurvomyces mirabilis</name>
    <dbReference type="NCBI Taxonomy" id="574656"/>
    <lineage>
        <taxon>Eukaryota</taxon>
        <taxon>Fungi</taxon>
        <taxon>Dikarya</taxon>
        <taxon>Ascomycota</taxon>
        <taxon>Pezizomycotina</taxon>
        <taxon>Dothideomycetes</taxon>
        <taxon>Dothideomycetidae</taxon>
        <taxon>Mycosphaerellales</taxon>
        <taxon>Teratosphaeriaceae</taxon>
        <taxon>Recurvomyces</taxon>
    </lineage>
</organism>
<evidence type="ECO:0000313" key="2">
    <source>
        <dbReference type="EMBL" id="KAK3672303.1"/>
    </source>
</evidence>
<accession>A0AAE0WJ42</accession>
<reference evidence="2" key="1">
    <citation type="submission" date="2023-07" db="EMBL/GenBank/DDBJ databases">
        <title>Black Yeasts Isolated from many extreme environments.</title>
        <authorList>
            <person name="Coleine C."/>
            <person name="Stajich J.E."/>
            <person name="Selbmann L."/>
        </authorList>
    </citation>
    <scope>NUCLEOTIDE SEQUENCE</scope>
    <source>
        <strain evidence="2">CCFEE 5485</strain>
    </source>
</reference>
<protein>
    <recommendedName>
        <fullName evidence="1">NACHT-NTPase and P-loop NTPases N-terminal domain-containing protein</fullName>
    </recommendedName>
</protein>
<proteinExistence type="predicted"/>
<feature type="domain" description="NACHT-NTPase and P-loop NTPases N-terminal" evidence="1">
    <location>
        <begin position="19"/>
        <end position="127"/>
    </location>
</feature>
<sequence length="303" mass="33291">MSGIEAILGVVSGSAGLLSLTIQLGQGAIKLKRFCETAKAAPETIARVTHDLETIVWTLQQLKRHRHDDSQSAAVVDRCIDRCRSSASKFRDLVERVENRLKQRRSINAKLYAAIKEPEIQELMADLEKTKSSSLLAYGTQMAESRSLFGAKLDLILAQVHLGNAAVAQLASQPASRMEPLPLICAPEHDAQSEIGRPMSQQIAQAGHEDISDNRVYGSAALPKKKPPRSVFRLRLGMWTWHSRCAWDIAITTSQGRWVTSLQTVNIVPPNAPIFNLCRAGDVKGMMKLVEAGQASYTDIESP</sequence>